<accession>A0A6H2A5E6</accession>
<dbReference type="Pfam" id="PF04480">
    <property type="entry name" value="DUF559"/>
    <property type="match status" value="1"/>
</dbReference>
<dbReference type="SUPFAM" id="SSF52980">
    <property type="entry name" value="Restriction endonuclease-like"/>
    <property type="match status" value="1"/>
</dbReference>
<name>A0A6H2A5E6_9ZZZZ</name>
<dbReference type="InterPro" id="IPR011335">
    <property type="entry name" value="Restrct_endonuc-II-like"/>
</dbReference>
<evidence type="ECO:0000313" key="2">
    <source>
        <dbReference type="EMBL" id="QJA54851.1"/>
    </source>
</evidence>
<dbReference type="EMBL" id="MT144544">
    <property type="protein sequence ID" value="QJA54851.1"/>
    <property type="molecule type" value="Genomic_DNA"/>
</dbReference>
<gene>
    <name evidence="4" type="ORF">MM415A00385_0018</name>
    <name evidence="3" type="ORF">MM415B00526_0008</name>
    <name evidence="2" type="ORF">TM448A06025_0002</name>
</gene>
<evidence type="ECO:0000313" key="4">
    <source>
        <dbReference type="EMBL" id="QJA82628.1"/>
    </source>
</evidence>
<protein>
    <recommendedName>
        <fullName evidence="1">DUF559 domain-containing protein</fullName>
    </recommendedName>
</protein>
<feature type="domain" description="DUF559" evidence="1">
    <location>
        <begin position="10"/>
        <end position="105"/>
    </location>
</feature>
<dbReference type="Gene3D" id="3.40.960.10">
    <property type="entry name" value="VSR Endonuclease"/>
    <property type="match status" value="1"/>
</dbReference>
<dbReference type="EMBL" id="MT141516">
    <property type="protein sequence ID" value="QJA64245.1"/>
    <property type="molecule type" value="Genomic_DNA"/>
</dbReference>
<dbReference type="EMBL" id="MT142492">
    <property type="protein sequence ID" value="QJA82628.1"/>
    <property type="molecule type" value="Genomic_DNA"/>
</dbReference>
<dbReference type="AlphaFoldDB" id="A0A6H2A5E6"/>
<reference evidence="2" key="1">
    <citation type="submission" date="2020-03" db="EMBL/GenBank/DDBJ databases">
        <title>The deep terrestrial virosphere.</title>
        <authorList>
            <person name="Holmfeldt K."/>
            <person name="Nilsson E."/>
            <person name="Simone D."/>
            <person name="Lopez-Fernandez M."/>
            <person name="Wu X."/>
            <person name="de Brujin I."/>
            <person name="Lundin D."/>
            <person name="Andersson A."/>
            <person name="Bertilsson S."/>
            <person name="Dopson M."/>
        </authorList>
    </citation>
    <scope>NUCLEOTIDE SEQUENCE</scope>
    <source>
        <strain evidence="4">MM415A00385</strain>
        <strain evidence="3">MM415B00526</strain>
        <strain evidence="2">TM448A06025</strain>
    </source>
</reference>
<sequence>MNILMATVPEMAIYRALTKLEVEFTFQAQMLGANREKGSTIADFQIPSLSLIIRCVGEYWHSDAETKVRDMLQKEALESQGWRVVDIMAEDALANAEYYVREALKGITFAHAL</sequence>
<evidence type="ECO:0000259" key="1">
    <source>
        <dbReference type="Pfam" id="PF04480"/>
    </source>
</evidence>
<proteinExistence type="predicted"/>
<organism evidence="2">
    <name type="scientific">viral metagenome</name>
    <dbReference type="NCBI Taxonomy" id="1070528"/>
    <lineage>
        <taxon>unclassified sequences</taxon>
        <taxon>metagenomes</taxon>
        <taxon>organismal metagenomes</taxon>
    </lineage>
</organism>
<dbReference type="InterPro" id="IPR007569">
    <property type="entry name" value="DUF559"/>
</dbReference>
<evidence type="ECO:0000313" key="3">
    <source>
        <dbReference type="EMBL" id="QJA64245.1"/>
    </source>
</evidence>